<evidence type="ECO:0000256" key="1">
    <source>
        <dbReference type="SAM" id="SignalP"/>
    </source>
</evidence>
<protein>
    <submittedName>
        <fullName evidence="3">Uncharacterized protein</fullName>
    </submittedName>
</protein>
<accession>A0AB39Z5J6</accession>
<keyword evidence="1" id="KW-0732">Signal</keyword>
<evidence type="ECO:0000313" key="3">
    <source>
        <dbReference type="RefSeq" id="XP_016928758.3"/>
    </source>
</evidence>
<evidence type="ECO:0000313" key="2">
    <source>
        <dbReference type="Proteomes" id="UP001652628"/>
    </source>
</evidence>
<feature type="chain" id="PRO_5046806773" evidence="1">
    <location>
        <begin position="20"/>
        <end position="176"/>
    </location>
</feature>
<dbReference type="Proteomes" id="UP001652628">
    <property type="component" value="Chromosome 2R"/>
</dbReference>
<feature type="signal peptide" evidence="1">
    <location>
        <begin position="1"/>
        <end position="19"/>
    </location>
</feature>
<dbReference type="PANTHER" id="PTHR21112">
    <property type="entry name" value="CHEMOSENSORY PROTEIN A 29A-RELATED"/>
    <property type="match status" value="1"/>
</dbReference>
<organism evidence="2 3">
    <name type="scientific">Drosophila suzukii</name>
    <name type="common">Spotted-wing drosophila fruit fly</name>
    <dbReference type="NCBI Taxonomy" id="28584"/>
    <lineage>
        <taxon>Eukaryota</taxon>
        <taxon>Metazoa</taxon>
        <taxon>Ecdysozoa</taxon>
        <taxon>Arthropoda</taxon>
        <taxon>Hexapoda</taxon>
        <taxon>Insecta</taxon>
        <taxon>Pterygota</taxon>
        <taxon>Neoptera</taxon>
        <taxon>Endopterygota</taxon>
        <taxon>Diptera</taxon>
        <taxon>Brachycera</taxon>
        <taxon>Muscomorpha</taxon>
        <taxon>Ephydroidea</taxon>
        <taxon>Drosophilidae</taxon>
        <taxon>Drosophila</taxon>
        <taxon>Sophophora</taxon>
    </lineage>
</organism>
<dbReference type="GeneID" id="108009161"/>
<proteinExistence type="predicted"/>
<dbReference type="RefSeq" id="XP_016928758.3">
    <property type="nucleotide sequence ID" value="XM_017073269.4"/>
</dbReference>
<dbReference type="AlphaFoldDB" id="A0AB39Z5J6"/>
<keyword evidence="2" id="KW-1185">Reference proteome</keyword>
<sequence length="176" mass="20289">MRRNLLVLVLVCFAVMIDAKFDIVYNMLLTNHPGNLITTSLRTYGRNPSPISGNITILKDLTDKHRMSVDILRLDNNEVVDFPGVKNRRICEAIMAFFDPFLKTTLTSKNTNLNLKKGKLCPLQKGNYWVKDIVFDINEWKTFWWRVGSYIVSFTIFNEDGTFGGRIKLQVKVDPI</sequence>
<name>A0AB39Z5J6_DROSZ</name>
<reference evidence="3" key="1">
    <citation type="submission" date="2025-08" db="UniProtKB">
        <authorList>
            <consortium name="RefSeq"/>
        </authorList>
    </citation>
    <scope>IDENTIFICATION</scope>
</reference>
<dbReference type="PANTHER" id="PTHR21112:SF0">
    <property type="entry name" value="CHEMOSENSORY PROTEIN A 29A-RELATED"/>
    <property type="match status" value="1"/>
</dbReference>
<gene>
    <name evidence="3" type="primary">LOC108009161</name>
</gene>